<evidence type="ECO:0000313" key="2">
    <source>
        <dbReference type="EMBL" id="TGY61740.1"/>
    </source>
</evidence>
<protein>
    <submittedName>
        <fullName evidence="2">Uncharacterized protein</fullName>
    </submittedName>
</protein>
<keyword evidence="3" id="KW-1185">Reference proteome</keyword>
<dbReference type="EMBL" id="SRYE01000004">
    <property type="protein sequence ID" value="TGY61740.1"/>
    <property type="molecule type" value="Genomic_DNA"/>
</dbReference>
<organism evidence="2 3">
    <name type="scientific">Muricaecibacterium torontonense</name>
    <dbReference type="NCBI Taxonomy" id="3032871"/>
    <lineage>
        <taxon>Bacteria</taxon>
        <taxon>Bacillati</taxon>
        <taxon>Actinomycetota</taxon>
        <taxon>Coriobacteriia</taxon>
        <taxon>Coriobacteriales</taxon>
        <taxon>Atopobiaceae</taxon>
        <taxon>Muricaecibacterium</taxon>
    </lineage>
</organism>
<dbReference type="AlphaFoldDB" id="A0A4V3RRF6"/>
<sequence length="120" mass="12525">MIQTVVFIVIPLLLCCLSLALGIQCAFLGVSVLAVVLLLAAGALAGLSCFRGMGTLLYGSYKGDMDRSGKQMRMPITAEELATRKKQCAVLTVAAALCFAVALIWGGPVIAGLLRLILAL</sequence>
<dbReference type="RefSeq" id="WP_136012872.1">
    <property type="nucleotide sequence ID" value="NZ_SRYE01000004.1"/>
</dbReference>
<feature type="transmembrane region" description="Helical" evidence="1">
    <location>
        <begin position="89"/>
        <end position="118"/>
    </location>
</feature>
<accession>A0A4V3RRF6</accession>
<name>A0A4V3RRF6_9ACTN</name>
<gene>
    <name evidence="2" type="ORF">E5334_06975</name>
</gene>
<feature type="transmembrane region" description="Helical" evidence="1">
    <location>
        <begin position="32"/>
        <end position="58"/>
    </location>
</feature>
<keyword evidence="1" id="KW-1133">Transmembrane helix</keyword>
<dbReference type="Proteomes" id="UP000310263">
    <property type="component" value="Unassembled WGS sequence"/>
</dbReference>
<evidence type="ECO:0000256" key="1">
    <source>
        <dbReference type="SAM" id="Phobius"/>
    </source>
</evidence>
<proteinExistence type="predicted"/>
<evidence type="ECO:0000313" key="3">
    <source>
        <dbReference type="Proteomes" id="UP000310263"/>
    </source>
</evidence>
<reference evidence="2 3" key="1">
    <citation type="submission" date="2019-04" db="EMBL/GenBank/DDBJ databases">
        <title>Microbes associate with the intestines of laboratory mice.</title>
        <authorList>
            <person name="Navarre W."/>
            <person name="Wong E."/>
            <person name="Huang K."/>
            <person name="Tropini C."/>
            <person name="Ng K."/>
            <person name="Yu B."/>
        </authorList>
    </citation>
    <scope>NUCLEOTIDE SEQUENCE [LARGE SCALE GENOMIC DNA]</scope>
    <source>
        <strain evidence="2 3">NM07_P-09</strain>
    </source>
</reference>
<keyword evidence="1" id="KW-0812">Transmembrane</keyword>
<comment type="caution">
    <text evidence="2">The sequence shown here is derived from an EMBL/GenBank/DDBJ whole genome shotgun (WGS) entry which is preliminary data.</text>
</comment>
<keyword evidence="1" id="KW-0472">Membrane</keyword>